<accession>X0XIW9</accession>
<name>X0XIW9_9ZZZZ</name>
<dbReference type="PROSITE" id="PS50181">
    <property type="entry name" value="FBOX"/>
    <property type="match status" value="1"/>
</dbReference>
<evidence type="ECO:0000313" key="2">
    <source>
        <dbReference type="EMBL" id="GAG43079.1"/>
    </source>
</evidence>
<gene>
    <name evidence="2" type="ORF">S01H1_83142</name>
</gene>
<dbReference type="EMBL" id="BARS01056466">
    <property type="protein sequence ID" value="GAG43079.1"/>
    <property type="molecule type" value="Genomic_DNA"/>
</dbReference>
<sequence length="59" mass="7013">MFICELPPKLFYVIFEQLEANDLANLLKVNNSIFTVAKSFIQDKKLLKDIIRYDFLLFK</sequence>
<protein>
    <recommendedName>
        <fullName evidence="1">F-box domain-containing protein</fullName>
    </recommendedName>
</protein>
<comment type="caution">
    <text evidence="2">The sequence shown here is derived from an EMBL/GenBank/DDBJ whole genome shotgun (WGS) entry which is preliminary data.</text>
</comment>
<proteinExistence type="predicted"/>
<organism evidence="2">
    <name type="scientific">marine sediment metagenome</name>
    <dbReference type="NCBI Taxonomy" id="412755"/>
    <lineage>
        <taxon>unclassified sequences</taxon>
        <taxon>metagenomes</taxon>
        <taxon>ecological metagenomes</taxon>
    </lineage>
</organism>
<dbReference type="AlphaFoldDB" id="X0XIW9"/>
<feature type="domain" description="F-box" evidence="1">
    <location>
        <begin position="1"/>
        <end position="50"/>
    </location>
</feature>
<feature type="non-terminal residue" evidence="2">
    <location>
        <position position="59"/>
    </location>
</feature>
<dbReference type="InterPro" id="IPR001810">
    <property type="entry name" value="F-box_dom"/>
</dbReference>
<evidence type="ECO:0000259" key="1">
    <source>
        <dbReference type="PROSITE" id="PS50181"/>
    </source>
</evidence>
<reference evidence="2" key="1">
    <citation type="journal article" date="2014" name="Front. Microbiol.">
        <title>High frequency of phylogenetically diverse reductive dehalogenase-homologous genes in deep subseafloor sedimentary metagenomes.</title>
        <authorList>
            <person name="Kawai M."/>
            <person name="Futagami T."/>
            <person name="Toyoda A."/>
            <person name="Takaki Y."/>
            <person name="Nishi S."/>
            <person name="Hori S."/>
            <person name="Arai W."/>
            <person name="Tsubouchi T."/>
            <person name="Morono Y."/>
            <person name="Uchiyama I."/>
            <person name="Ito T."/>
            <person name="Fujiyama A."/>
            <person name="Inagaki F."/>
            <person name="Takami H."/>
        </authorList>
    </citation>
    <scope>NUCLEOTIDE SEQUENCE</scope>
    <source>
        <strain evidence="2">Expedition CK06-06</strain>
    </source>
</reference>